<dbReference type="PANTHER" id="PTHR21435:SF1">
    <property type="entry name" value="MITOCHONDRIAL IMPORT INNER MEMBRANE TRANSLOCASE SUBUNIT TIM29"/>
    <property type="match status" value="1"/>
</dbReference>
<dbReference type="EMBL" id="GGMR01009231">
    <property type="protein sequence ID" value="MBY21850.1"/>
    <property type="molecule type" value="Transcribed_RNA"/>
</dbReference>
<evidence type="ECO:0000313" key="1">
    <source>
        <dbReference type="EMBL" id="MBY21850.1"/>
    </source>
</evidence>
<protein>
    <recommendedName>
        <fullName evidence="2">Mitochondrial import inner membrane translocase subunit Tim29</fullName>
    </recommendedName>
</protein>
<gene>
    <name evidence="1" type="ORF">g.75673</name>
</gene>
<dbReference type="PANTHER" id="PTHR21435">
    <property type="entry name" value="MITOCHONDRIAL IMPORT INNER MEMBRANE TRANSLOCASE SUBUNIT TIM29"/>
    <property type="match status" value="1"/>
</dbReference>
<proteinExistence type="predicted"/>
<evidence type="ECO:0008006" key="2">
    <source>
        <dbReference type="Google" id="ProtNLM"/>
    </source>
</evidence>
<dbReference type="GO" id="GO:0042721">
    <property type="term" value="C:TIM22 mitochondrial import inner membrane insertion complex"/>
    <property type="evidence" value="ECO:0007669"/>
    <property type="project" value="InterPro"/>
</dbReference>
<reference evidence="1" key="1">
    <citation type="submission" date="2018-04" db="EMBL/GenBank/DDBJ databases">
        <title>Transcriptome of Schizaphis graminum biotype I.</title>
        <authorList>
            <person name="Scully E.D."/>
            <person name="Geib S.M."/>
            <person name="Palmer N.A."/>
            <person name="Koch K."/>
            <person name="Bradshaw J."/>
            <person name="Heng-Moss T."/>
            <person name="Sarath G."/>
        </authorList>
    </citation>
    <scope>NUCLEOTIDE SEQUENCE</scope>
</reference>
<sequence length="209" mass="24292">MIYVRRSNKLYSTVVGSSSLKQTSSSTSRFSFPERFRGTIVERWKQYWESVAKDYYESTVGIGTYAKANPIKSLLVTVTTSCAYYCASTNPDERSYRSEIIDCSNNMLYISPSVRNPSAVQHLEYIEKCYNVGVVKRLNLLLFSVIWIDEFNDDIQAYKANCKYLKPSILSVHKRAIDIGFLNVWWGLKKIMVDYDVNPEEWKDYKELE</sequence>
<name>A0A2S2NXC6_SCHGA</name>
<dbReference type="GO" id="GO:0045039">
    <property type="term" value="P:protein insertion into mitochondrial inner membrane"/>
    <property type="evidence" value="ECO:0007669"/>
    <property type="project" value="TreeGrafter"/>
</dbReference>
<organism evidence="1">
    <name type="scientific">Schizaphis graminum</name>
    <name type="common">Green bug aphid</name>
    <dbReference type="NCBI Taxonomy" id="13262"/>
    <lineage>
        <taxon>Eukaryota</taxon>
        <taxon>Metazoa</taxon>
        <taxon>Ecdysozoa</taxon>
        <taxon>Arthropoda</taxon>
        <taxon>Hexapoda</taxon>
        <taxon>Insecta</taxon>
        <taxon>Pterygota</taxon>
        <taxon>Neoptera</taxon>
        <taxon>Paraneoptera</taxon>
        <taxon>Hemiptera</taxon>
        <taxon>Sternorrhyncha</taxon>
        <taxon>Aphidomorpha</taxon>
        <taxon>Aphidoidea</taxon>
        <taxon>Aphididae</taxon>
        <taxon>Aphidini</taxon>
        <taxon>Schizaphis</taxon>
    </lineage>
</organism>
<dbReference type="Pfam" id="PF10171">
    <property type="entry name" value="Tim29"/>
    <property type="match status" value="1"/>
</dbReference>
<dbReference type="InterPro" id="IPR019322">
    <property type="entry name" value="TIMM29"/>
</dbReference>
<accession>A0A2S2NXC6</accession>
<dbReference type="AlphaFoldDB" id="A0A2S2NXC6"/>